<accession>A0AA36DJM0</accession>
<keyword evidence="2" id="KW-1185">Reference proteome</keyword>
<evidence type="ECO:0000313" key="2">
    <source>
        <dbReference type="Proteomes" id="UP001177023"/>
    </source>
</evidence>
<reference evidence="1" key="1">
    <citation type="submission" date="2023-06" db="EMBL/GenBank/DDBJ databases">
        <authorList>
            <person name="Delattre M."/>
        </authorList>
    </citation>
    <scope>NUCLEOTIDE SEQUENCE</scope>
    <source>
        <strain evidence="1">AF72</strain>
    </source>
</reference>
<gene>
    <name evidence="1" type="ORF">MSPICULIGERA_LOCUS25542</name>
</gene>
<proteinExistence type="predicted"/>
<name>A0AA36DJM0_9BILA</name>
<organism evidence="1 2">
    <name type="scientific">Mesorhabditis spiculigera</name>
    <dbReference type="NCBI Taxonomy" id="96644"/>
    <lineage>
        <taxon>Eukaryota</taxon>
        <taxon>Metazoa</taxon>
        <taxon>Ecdysozoa</taxon>
        <taxon>Nematoda</taxon>
        <taxon>Chromadorea</taxon>
        <taxon>Rhabditida</taxon>
        <taxon>Rhabditina</taxon>
        <taxon>Rhabditomorpha</taxon>
        <taxon>Rhabditoidea</taxon>
        <taxon>Rhabditidae</taxon>
        <taxon>Mesorhabditinae</taxon>
        <taxon>Mesorhabditis</taxon>
    </lineage>
</organism>
<dbReference type="Proteomes" id="UP001177023">
    <property type="component" value="Unassembled WGS sequence"/>
</dbReference>
<dbReference type="EMBL" id="CATQJA010002710">
    <property type="protein sequence ID" value="CAJ0587583.1"/>
    <property type="molecule type" value="Genomic_DNA"/>
</dbReference>
<protein>
    <submittedName>
        <fullName evidence="1">Uncharacterized protein</fullName>
    </submittedName>
</protein>
<dbReference type="AlphaFoldDB" id="A0AA36DJM0"/>
<evidence type="ECO:0000313" key="1">
    <source>
        <dbReference type="EMBL" id="CAJ0587583.1"/>
    </source>
</evidence>
<feature type="non-terminal residue" evidence="1">
    <location>
        <position position="1"/>
    </location>
</feature>
<comment type="caution">
    <text evidence="1">The sequence shown here is derived from an EMBL/GenBank/DDBJ whole genome shotgun (WGS) entry which is preliminary data.</text>
</comment>
<sequence length="99" mass="11176">MKLLLLFVFVAGSLALICNECRPENIALDGTVNMGKVQEEANGCLRLPLTCKVGEDILLNGNKWYRGQIWLTCHAKKWYFEMMLGEPIRAITCKDTKGK</sequence>